<evidence type="ECO:0000256" key="5">
    <source>
        <dbReference type="ARBA" id="ARBA00022989"/>
    </source>
</evidence>
<feature type="transmembrane region" description="Helical" evidence="7">
    <location>
        <begin position="72"/>
        <end position="93"/>
    </location>
</feature>
<comment type="subcellular location">
    <subcellularLocation>
        <location evidence="1 7">Cell membrane</location>
        <topology evidence="1 7">Multi-pass membrane protein</topology>
    </subcellularLocation>
</comment>
<dbReference type="InterPro" id="IPR035906">
    <property type="entry name" value="MetI-like_sf"/>
</dbReference>
<accession>A0A511R2Q2</accession>
<keyword evidence="3" id="KW-1003">Cell membrane</keyword>
<evidence type="ECO:0000259" key="8">
    <source>
        <dbReference type="PROSITE" id="PS50928"/>
    </source>
</evidence>
<evidence type="ECO:0000256" key="7">
    <source>
        <dbReference type="RuleBase" id="RU363032"/>
    </source>
</evidence>
<dbReference type="PROSITE" id="PS50928">
    <property type="entry name" value="ABC_TM1"/>
    <property type="match status" value="1"/>
</dbReference>
<keyword evidence="2 7" id="KW-0813">Transport</keyword>
<evidence type="ECO:0000313" key="10">
    <source>
        <dbReference type="Proteomes" id="UP000321197"/>
    </source>
</evidence>
<dbReference type="AlphaFoldDB" id="A0A511R2Q2"/>
<dbReference type="PANTHER" id="PTHR30151">
    <property type="entry name" value="ALKANE SULFONATE ABC TRANSPORTER-RELATED, MEMBRANE SUBUNIT"/>
    <property type="match status" value="1"/>
</dbReference>
<evidence type="ECO:0000313" key="9">
    <source>
        <dbReference type="EMBL" id="GEM83890.1"/>
    </source>
</evidence>
<keyword evidence="5 7" id="KW-1133">Transmembrane helix</keyword>
<comment type="caution">
    <text evidence="9">The sequence shown here is derived from an EMBL/GenBank/DDBJ whole genome shotgun (WGS) entry which is preliminary data.</text>
</comment>
<dbReference type="OrthoDB" id="9783295at2"/>
<evidence type="ECO:0000256" key="1">
    <source>
        <dbReference type="ARBA" id="ARBA00004651"/>
    </source>
</evidence>
<dbReference type="PANTHER" id="PTHR30151:SF38">
    <property type="entry name" value="ALIPHATIC SULFONATES TRANSPORT PERMEASE PROTEIN SSUC-RELATED"/>
    <property type="match status" value="1"/>
</dbReference>
<keyword evidence="6 7" id="KW-0472">Membrane</keyword>
<proteinExistence type="inferred from homology"/>
<feature type="domain" description="ABC transmembrane type-1" evidence="8">
    <location>
        <begin position="68"/>
        <end position="252"/>
    </location>
</feature>
<evidence type="ECO:0000256" key="3">
    <source>
        <dbReference type="ARBA" id="ARBA00022475"/>
    </source>
</evidence>
<dbReference type="Gene3D" id="1.10.3720.10">
    <property type="entry name" value="MetI-like"/>
    <property type="match status" value="1"/>
</dbReference>
<organism evidence="9 10">
    <name type="scientific">Meiothermus hypogaeus NBRC 106114</name>
    <dbReference type="NCBI Taxonomy" id="1227553"/>
    <lineage>
        <taxon>Bacteria</taxon>
        <taxon>Thermotogati</taxon>
        <taxon>Deinococcota</taxon>
        <taxon>Deinococci</taxon>
        <taxon>Thermales</taxon>
        <taxon>Thermaceae</taxon>
        <taxon>Meiothermus</taxon>
    </lineage>
</organism>
<feature type="transmembrane region" description="Helical" evidence="7">
    <location>
        <begin position="105"/>
        <end position="126"/>
    </location>
</feature>
<evidence type="ECO:0000256" key="2">
    <source>
        <dbReference type="ARBA" id="ARBA00022448"/>
    </source>
</evidence>
<keyword evidence="4 7" id="KW-0812">Transmembrane</keyword>
<dbReference type="GO" id="GO:0005886">
    <property type="term" value="C:plasma membrane"/>
    <property type="evidence" value="ECO:0007669"/>
    <property type="project" value="UniProtKB-SubCell"/>
</dbReference>
<dbReference type="EMBL" id="BJXL01000065">
    <property type="protein sequence ID" value="GEM83890.1"/>
    <property type="molecule type" value="Genomic_DNA"/>
</dbReference>
<dbReference type="InterPro" id="IPR000515">
    <property type="entry name" value="MetI-like"/>
</dbReference>
<name>A0A511R2Q2_9DEIN</name>
<evidence type="ECO:0000256" key="6">
    <source>
        <dbReference type="ARBA" id="ARBA00023136"/>
    </source>
</evidence>
<dbReference type="Pfam" id="PF00528">
    <property type="entry name" value="BPD_transp_1"/>
    <property type="match status" value="1"/>
</dbReference>
<evidence type="ECO:0000256" key="4">
    <source>
        <dbReference type="ARBA" id="ARBA00022692"/>
    </source>
</evidence>
<feature type="transmembrane region" description="Helical" evidence="7">
    <location>
        <begin position="174"/>
        <end position="195"/>
    </location>
</feature>
<dbReference type="GO" id="GO:0055085">
    <property type="term" value="P:transmembrane transport"/>
    <property type="evidence" value="ECO:0007669"/>
    <property type="project" value="InterPro"/>
</dbReference>
<comment type="similarity">
    <text evidence="7">Belongs to the binding-protein-dependent transport system permease family.</text>
</comment>
<dbReference type="CDD" id="cd06261">
    <property type="entry name" value="TM_PBP2"/>
    <property type="match status" value="1"/>
</dbReference>
<protein>
    <submittedName>
        <fullName evidence="9">ABC transporter permease</fullName>
    </submittedName>
</protein>
<dbReference type="Proteomes" id="UP000321197">
    <property type="component" value="Unassembled WGS sequence"/>
</dbReference>
<feature type="transmembrane region" description="Helical" evidence="7">
    <location>
        <begin position="132"/>
        <end position="153"/>
    </location>
</feature>
<dbReference type="SUPFAM" id="SSF161098">
    <property type="entry name" value="MetI-like"/>
    <property type="match status" value="1"/>
</dbReference>
<reference evidence="9 10" key="1">
    <citation type="submission" date="2019-07" db="EMBL/GenBank/DDBJ databases">
        <title>Whole genome shotgun sequence of Meiothermus hypogaeus NBRC 106114.</title>
        <authorList>
            <person name="Hosoyama A."/>
            <person name="Uohara A."/>
            <person name="Ohji S."/>
            <person name="Ichikawa N."/>
        </authorList>
    </citation>
    <scope>NUCLEOTIDE SEQUENCE [LARGE SCALE GENOMIC DNA]</scope>
    <source>
        <strain evidence="9 10">NBRC 106114</strain>
    </source>
</reference>
<gene>
    <name evidence="9" type="ORF">MHY01S_20560</name>
</gene>
<feature type="transmembrane region" description="Helical" evidence="7">
    <location>
        <begin position="21"/>
        <end position="40"/>
    </location>
</feature>
<sequence length="266" mass="29870">MAVASQTSTQAPSDFFRTLGLRVISLVSIFVVWIALSWIMGAKVVPGPVETIQFLLKEHQSGQLWFHIWMTLWRVLVAFVITMMLGTLIGVLSGASRTLDKLLEAWVITGLAMPRILPVVVAYLLIGLNDTAAVVALVIILVPQVIVQMREGIRAIDTKLVEMARALRRPRSQIWRQVILPQLAPYLLGTARGALSLTWKMVVFAELLGRTSGVGYQINFYFQMFEMRGILAYGFAMTLVLAAVDMAMLYLSERSFRWRRSVEQVI</sequence>
<feature type="transmembrane region" description="Helical" evidence="7">
    <location>
        <begin position="230"/>
        <end position="251"/>
    </location>
</feature>